<dbReference type="GO" id="GO:0016020">
    <property type="term" value="C:membrane"/>
    <property type="evidence" value="ECO:0007669"/>
    <property type="project" value="UniProtKB-SubCell"/>
</dbReference>
<keyword evidence="3 6" id="KW-0812">Transmembrane</keyword>
<feature type="transmembrane region" description="Helical" evidence="6">
    <location>
        <begin position="253"/>
        <end position="273"/>
    </location>
</feature>
<dbReference type="EMBL" id="FLUQ01000007">
    <property type="protein sequence ID" value="SBW11025.1"/>
    <property type="molecule type" value="Genomic_DNA"/>
</dbReference>
<feature type="transmembrane region" description="Helical" evidence="6">
    <location>
        <begin position="32"/>
        <end position="52"/>
    </location>
</feature>
<name>A0A212KHJ4_9DELT</name>
<dbReference type="SUPFAM" id="SSF103481">
    <property type="entry name" value="Multidrug resistance efflux transporter EmrE"/>
    <property type="match status" value="2"/>
</dbReference>
<dbReference type="InterPro" id="IPR050638">
    <property type="entry name" value="AA-Vitamin_Transporters"/>
</dbReference>
<dbReference type="InterPro" id="IPR000620">
    <property type="entry name" value="EamA_dom"/>
</dbReference>
<accession>A0A212KHJ4</accession>
<feature type="transmembrane region" description="Helical" evidence="6">
    <location>
        <begin position="188"/>
        <end position="208"/>
    </location>
</feature>
<sequence>MFGVGEIAGLITAVSWAGSCQLHTVAGRMVGAVNLVVARVPLFLLVMGIIVLATGTSTAVAPGALPYIVISGAMGVGLSDPFLYSASVTIGPRLALLLISLSACITALLGHFFLGESINFMGWVGILVATSGVAFVLIEGGIHHGADFSGLTSMQILAGVGKGLAAAVSMATSFLFLKQGLLLGIEPFWATFIRILAGACVVWTLSILRGRFLRVMHDVWTSWPVVRLLLLGCMVSTVGNCLAPVAVKYTHAGIAATLIGLQPIMIIIITTLYERKMPSGQALIGTCIAFSGTALIFTR</sequence>
<comment type="subcellular location">
    <subcellularLocation>
        <location evidence="1">Membrane</location>
        <topology evidence="1">Multi-pass membrane protein</topology>
    </subcellularLocation>
</comment>
<feature type="transmembrane region" description="Helical" evidence="6">
    <location>
        <begin position="64"/>
        <end position="83"/>
    </location>
</feature>
<evidence type="ECO:0000256" key="1">
    <source>
        <dbReference type="ARBA" id="ARBA00004141"/>
    </source>
</evidence>
<feature type="transmembrane region" description="Helical" evidence="6">
    <location>
        <begin position="95"/>
        <end position="114"/>
    </location>
</feature>
<keyword evidence="5 6" id="KW-0472">Membrane</keyword>
<gene>
    <name evidence="8" type="ORF">KL86DPRO_70135</name>
</gene>
<proteinExistence type="inferred from homology"/>
<feature type="transmembrane region" description="Helical" evidence="6">
    <location>
        <begin position="120"/>
        <end position="142"/>
    </location>
</feature>
<evidence type="ECO:0000256" key="3">
    <source>
        <dbReference type="ARBA" id="ARBA00022692"/>
    </source>
</evidence>
<dbReference type="PANTHER" id="PTHR32322:SF2">
    <property type="entry name" value="EAMA DOMAIN-CONTAINING PROTEIN"/>
    <property type="match status" value="1"/>
</dbReference>
<feature type="transmembrane region" description="Helical" evidence="6">
    <location>
        <begin position="280"/>
        <end position="298"/>
    </location>
</feature>
<keyword evidence="4 6" id="KW-1133">Transmembrane helix</keyword>
<comment type="similarity">
    <text evidence="2">Belongs to the EamA transporter family.</text>
</comment>
<organism evidence="8">
    <name type="scientific">uncultured delta proteobacterium</name>
    <dbReference type="NCBI Taxonomy" id="34034"/>
    <lineage>
        <taxon>Bacteria</taxon>
        <taxon>Deltaproteobacteria</taxon>
        <taxon>environmental samples</taxon>
    </lineage>
</organism>
<evidence type="ECO:0000256" key="5">
    <source>
        <dbReference type="ARBA" id="ARBA00023136"/>
    </source>
</evidence>
<dbReference type="InterPro" id="IPR037185">
    <property type="entry name" value="EmrE-like"/>
</dbReference>
<feature type="transmembrane region" description="Helical" evidence="6">
    <location>
        <begin position="228"/>
        <end position="247"/>
    </location>
</feature>
<evidence type="ECO:0000256" key="4">
    <source>
        <dbReference type="ARBA" id="ARBA00022989"/>
    </source>
</evidence>
<evidence type="ECO:0000256" key="2">
    <source>
        <dbReference type="ARBA" id="ARBA00007362"/>
    </source>
</evidence>
<feature type="transmembrane region" description="Helical" evidence="6">
    <location>
        <begin position="154"/>
        <end position="176"/>
    </location>
</feature>
<feature type="domain" description="EamA" evidence="7">
    <location>
        <begin position="159"/>
        <end position="298"/>
    </location>
</feature>
<protein>
    <recommendedName>
        <fullName evidence="7">EamA domain-containing protein</fullName>
    </recommendedName>
</protein>
<dbReference type="PANTHER" id="PTHR32322">
    <property type="entry name" value="INNER MEMBRANE TRANSPORTER"/>
    <property type="match status" value="1"/>
</dbReference>
<feature type="domain" description="EamA" evidence="7">
    <location>
        <begin position="5"/>
        <end position="137"/>
    </location>
</feature>
<reference evidence="8" key="1">
    <citation type="submission" date="2016-04" db="EMBL/GenBank/DDBJ databases">
        <authorList>
            <person name="Evans L.H."/>
            <person name="Alamgir A."/>
            <person name="Owens N."/>
            <person name="Weber N.D."/>
            <person name="Virtaneva K."/>
            <person name="Barbian K."/>
            <person name="Babar A."/>
            <person name="Rosenke K."/>
        </authorList>
    </citation>
    <scope>NUCLEOTIDE SEQUENCE</scope>
    <source>
        <strain evidence="8">86</strain>
    </source>
</reference>
<dbReference type="AlphaFoldDB" id="A0A212KHJ4"/>
<evidence type="ECO:0000259" key="7">
    <source>
        <dbReference type="Pfam" id="PF00892"/>
    </source>
</evidence>
<dbReference type="Pfam" id="PF00892">
    <property type="entry name" value="EamA"/>
    <property type="match status" value="2"/>
</dbReference>
<evidence type="ECO:0000313" key="8">
    <source>
        <dbReference type="EMBL" id="SBW11025.1"/>
    </source>
</evidence>
<evidence type="ECO:0000256" key="6">
    <source>
        <dbReference type="SAM" id="Phobius"/>
    </source>
</evidence>